<protein>
    <submittedName>
        <fullName evidence="2">Uncharacterized protein</fullName>
    </submittedName>
</protein>
<evidence type="ECO:0000256" key="1">
    <source>
        <dbReference type="SAM" id="MobiDB-lite"/>
    </source>
</evidence>
<proteinExistence type="predicted"/>
<keyword evidence="3" id="KW-1185">Reference proteome</keyword>
<feature type="compositionally biased region" description="Pro residues" evidence="1">
    <location>
        <begin position="48"/>
        <end position="73"/>
    </location>
</feature>
<evidence type="ECO:0000313" key="2">
    <source>
        <dbReference type="EMBL" id="EGN97673.1"/>
    </source>
</evidence>
<sequence>MIDPRLLEPPFANKGSQSNGIALTTTSTVQRSPSRLAALQPLKNPVLTAPPAPAPQPPPAPAPQPPPAPPPHPFSHIQAVQPDRLTWAEAEKASRKISAKDRKLTKARLKEDIDKFRLNQELCMEDLAIKHNVTTEYIKKQLSAESNYRHTRAPNIYNAMVHAKSTEINTDLPAGERKHLQELQNIVSKTCNPSTLSKEERDDLCGRLLNHRETKSLGSRANNLAAARDVLVTANRIEKELNNLTARTGAYGCFFLTRGHIFDLGAPTWYGSNNSMDFWEDVVGRDPDELAMLFKQWACSRNQTVHEQEDLANCRQQCTRFCRSGLRKYTLSLFNYTQSLLQQEASGTKECGGHCVVPRKL</sequence>
<dbReference type="STRING" id="936435.F8Q3B2"/>
<feature type="compositionally biased region" description="Polar residues" evidence="1">
    <location>
        <begin position="14"/>
        <end position="33"/>
    </location>
</feature>
<name>F8Q3B2_SERL3</name>
<dbReference type="InParanoid" id="F8Q3B2"/>
<dbReference type="Proteomes" id="UP000008063">
    <property type="component" value="Unassembled WGS sequence"/>
</dbReference>
<dbReference type="EMBL" id="GL945482">
    <property type="protein sequence ID" value="EGN97673.1"/>
    <property type="molecule type" value="Genomic_DNA"/>
</dbReference>
<dbReference type="OrthoDB" id="2664589at2759"/>
<evidence type="ECO:0000313" key="3">
    <source>
        <dbReference type="Proteomes" id="UP000008063"/>
    </source>
</evidence>
<feature type="region of interest" description="Disordered" evidence="1">
    <location>
        <begin position="1"/>
        <end position="77"/>
    </location>
</feature>
<organism evidence="3">
    <name type="scientific">Serpula lacrymans var. lacrymans (strain S7.3)</name>
    <name type="common">Dry rot fungus</name>
    <dbReference type="NCBI Taxonomy" id="936435"/>
    <lineage>
        <taxon>Eukaryota</taxon>
        <taxon>Fungi</taxon>
        <taxon>Dikarya</taxon>
        <taxon>Basidiomycota</taxon>
        <taxon>Agaricomycotina</taxon>
        <taxon>Agaricomycetes</taxon>
        <taxon>Agaricomycetidae</taxon>
        <taxon>Boletales</taxon>
        <taxon>Coniophorineae</taxon>
        <taxon>Serpulaceae</taxon>
        <taxon>Serpula</taxon>
    </lineage>
</organism>
<accession>F8Q3B2</accession>
<dbReference type="HOGENOM" id="CLU_767603_0_0_1"/>
<dbReference type="AlphaFoldDB" id="F8Q3B2"/>
<gene>
    <name evidence="2" type="ORF">SERLA73DRAFT_75334</name>
</gene>
<reference evidence="3" key="1">
    <citation type="journal article" date="2011" name="Science">
        <title>The plant cell wall-decomposing machinery underlies the functional diversity of forest fungi.</title>
        <authorList>
            <person name="Eastwood D.C."/>
            <person name="Floudas D."/>
            <person name="Binder M."/>
            <person name="Majcherczyk A."/>
            <person name="Schneider P."/>
            <person name="Aerts A."/>
            <person name="Asiegbu F.O."/>
            <person name="Baker S.E."/>
            <person name="Barry K."/>
            <person name="Bendiksby M."/>
            <person name="Blumentritt M."/>
            <person name="Coutinho P.M."/>
            <person name="Cullen D."/>
            <person name="de Vries R.P."/>
            <person name="Gathman A."/>
            <person name="Goodell B."/>
            <person name="Henrissat B."/>
            <person name="Ihrmark K."/>
            <person name="Kauserud H."/>
            <person name="Kohler A."/>
            <person name="LaButti K."/>
            <person name="Lapidus A."/>
            <person name="Lavin J.L."/>
            <person name="Lee Y.-H."/>
            <person name="Lindquist E."/>
            <person name="Lilly W."/>
            <person name="Lucas S."/>
            <person name="Morin E."/>
            <person name="Murat C."/>
            <person name="Oguiza J.A."/>
            <person name="Park J."/>
            <person name="Pisabarro A.G."/>
            <person name="Riley R."/>
            <person name="Rosling A."/>
            <person name="Salamov A."/>
            <person name="Schmidt O."/>
            <person name="Schmutz J."/>
            <person name="Skrede I."/>
            <person name="Stenlid J."/>
            <person name="Wiebenga A."/>
            <person name="Xie X."/>
            <person name="Kuees U."/>
            <person name="Hibbett D.S."/>
            <person name="Hoffmeister D."/>
            <person name="Hoegberg N."/>
            <person name="Martin F."/>
            <person name="Grigoriev I.V."/>
            <person name="Watkinson S.C."/>
        </authorList>
    </citation>
    <scope>NUCLEOTIDE SEQUENCE [LARGE SCALE GENOMIC DNA]</scope>
    <source>
        <strain evidence="3">strain S7.3</strain>
    </source>
</reference>